<protein>
    <submittedName>
        <fullName evidence="2">ThiJ/PfpI family protein</fullName>
    </submittedName>
</protein>
<proteinExistence type="predicted"/>
<feature type="domain" description="DJ-1/PfpI" evidence="1">
    <location>
        <begin position="36"/>
        <end position="195"/>
    </location>
</feature>
<dbReference type="SUPFAM" id="SSF52317">
    <property type="entry name" value="Class I glutamine amidotransferase-like"/>
    <property type="match status" value="1"/>
</dbReference>
<dbReference type="PANTHER" id="PTHR43130">
    <property type="entry name" value="ARAC-FAMILY TRANSCRIPTIONAL REGULATOR"/>
    <property type="match status" value="1"/>
</dbReference>
<organism evidence="2 3">
    <name type="scientific">Ilumatobacter coccineus (strain NBRC 103263 / KCTC 29153 / YM16-304)</name>
    <dbReference type="NCBI Taxonomy" id="1313172"/>
    <lineage>
        <taxon>Bacteria</taxon>
        <taxon>Bacillati</taxon>
        <taxon>Actinomycetota</taxon>
        <taxon>Acidimicrobiia</taxon>
        <taxon>Acidimicrobiales</taxon>
        <taxon>Ilumatobacteraceae</taxon>
        <taxon>Ilumatobacter</taxon>
    </lineage>
</organism>
<dbReference type="Gene3D" id="3.40.50.880">
    <property type="match status" value="1"/>
</dbReference>
<accession>A0A6C7E1X8</accession>
<evidence type="ECO:0000313" key="3">
    <source>
        <dbReference type="Proteomes" id="UP000011863"/>
    </source>
</evidence>
<dbReference type="EMBL" id="AP012057">
    <property type="protein sequence ID" value="BAN01127.1"/>
    <property type="molecule type" value="Genomic_DNA"/>
</dbReference>
<dbReference type="InterPro" id="IPR002818">
    <property type="entry name" value="DJ-1/PfpI"/>
</dbReference>
<dbReference type="InterPro" id="IPR052158">
    <property type="entry name" value="INH-QAR"/>
</dbReference>
<evidence type="ECO:0000313" key="2">
    <source>
        <dbReference type="EMBL" id="BAN01127.1"/>
    </source>
</evidence>
<name>A0A6C7E1X8_ILUCY</name>
<dbReference type="Pfam" id="PF01965">
    <property type="entry name" value="DJ-1_PfpI"/>
    <property type="match status" value="1"/>
</dbReference>
<dbReference type="PANTHER" id="PTHR43130:SF3">
    <property type="entry name" value="HTH-TYPE TRANSCRIPTIONAL REGULATOR RV1931C"/>
    <property type="match status" value="1"/>
</dbReference>
<reference evidence="2 3" key="1">
    <citation type="journal article" date="2013" name="Int. J. Syst. Evol. Microbiol.">
        <title>Ilumatobacter nonamiense sp. nov. and Ilumatobacter coccineum sp. nov., isolated from seashore sand.</title>
        <authorList>
            <person name="Matsumoto A."/>
            <person name="Kasai H."/>
            <person name="Matsuo Y."/>
            <person name="Shizuri Y."/>
            <person name="Ichikawa N."/>
            <person name="Fujita N."/>
            <person name="Omura S."/>
            <person name="Takahashi Y."/>
        </authorList>
    </citation>
    <scope>NUCLEOTIDE SEQUENCE [LARGE SCALE GENOMIC DNA]</scope>
    <source>
        <strain evidence="3">NBRC 103263 / KCTC 29153 / YM16-304</strain>
    </source>
</reference>
<evidence type="ECO:0000259" key="1">
    <source>
        <dbReference type="Pfam" id="PF01965"/>
    </source>
</evidence>
<sequence>MVSLMRLRRQAPPLRKPWELEPIRSVDRDGAALTVGVLVYRGVTSAEIDEPVTLLADRLAARTVLVAAVAGEFHAVEPPRTVVAGFDPSTAPPIDVLVVPGGLGWKQVIDDPAIREWLRTAAADARAILAISTGSLLLASVGRLEGREATGHWLAEDELAALGATVRSSRTASDDAGRVVTASGALAAIPVINELADHARWAQFRP</sequence>
<dbReference type="Proteomes" id="UP000011863">
    <property type="component" value="Chromosome"/>
</dbReference>
<dbReference type="KEGG" id="aym:YM304_08130"/>
<dbReference type="AlphaFoldDB" id="A0A6C7E1X8"/>
<keyword evidence="3" id="KW-1185">Reference proteome</keyword>
<dbReference type="OrthoDB" id="9793400at2"/>
<gene>
    <name evidence="2" type="ORF">YM304_08130</name>
</gene>
<dbReference type="InterPro" id="IPR029062">
    <property type="entry name" value="Class_I_gatase-like"/>
</dbReference>